<gene>
    <name evidence="3" type="ORF">SAMN06265378_102148</name>
</gene>
<dbReference type="InterPro" id="IPR018666">
    <property type="entry name" value="DUF2125"/>
</dbReference>
<evidence type="ECO:0000256" key="1">
    <source>
        <dbReference type="SAM" id="MobiDB-lite"/>
    </source>
</evidence>
<feature type="compositionally biased region" description="Pro residues" evidence="1">
    <location>
        <begin position="123"/>
        <end position="132"/>
    </location>
</feature>
<protein>
    <recommendedName>
        <fullName evidence="5">DUF2125 domain-containing protein</fullName>
    </recommendedName>
</protein>
<dbReference type="EMBL" id="FZNM01000002">
    <property type="protein sequence ID" value="SNR33157.1"/>
    <property type="molecule type" value="Genomic_DNA"/>
</dbReference>
<accession>A0A238VGG1</accession>
<feature type="chain" id="PRO_5012737483" description="DUF2125 domain-containing protein" evidence="2">
    <location>
        <begin position="22"/>
        <end position="541"/>
    </location>
</feature>
<evidence type="ECO:0000313" key="3">
    <source>
        <dbReference type="EMBL" id="SNR33157.1"/>
    </source>
</evidence>
<sequence>MFRFAATSTLALVIGAAPVMANVTPAQVWENLQKTYADYGYEVSGAVEDAGGTLTVRDAVLSRQNDGGNTAITVPQLTLQETGDAKVRVVIDGDVTLNSTFEVAAPAEAAEDAPTDGTAAPSDPAPADPAPADPTAAPQMVPMSVTGTLRVPGNEMLVSGTADDMLYEYSYPSVVMDMRMPVGPQTDATMPVNAALTDLTGTQRVVAGDGSDTTFDLRAAEGSIAIDGDVPADPEGTGGGTLNLQARMADLAAAGTIDTPSRTFDLNTQMVQALAAGLNIGGSFAFASMEANLDFTAKGESGEDQTGTGKATVGAADMALTMSEQGMGYTGSTTDIAAEMTVSTVPFPISYAADRTSFDILFPISRADAAQSFKLAYGVEGLTFAEGIWNLFDPGSQLPRDPASVTVDLAGDVVMTSDLFDPAMSQPQPGTPPAPPFVPQTLTVNKVALDAVGAKADITGELKFGANPNEPVGTLDGTFEGVNGLLDKLVSLGFLPQERVMAVRMMLTMFARPAEGNPDQLTSTIEFREGGQIFANGQQVK</sequence>
<feature type="signal peptide" evidence="2">
    <location>
        <begin position="1"/>
        <end position="21"/>
    </location>
</feature>
<dbReference type="AlphaFoldDB" id="A0A238VGG1"/>
<keyword evidence="2" id="KW-0732">Signal</keyword>
<name>A0A238VGG1_9RHOB</name>
<proteinExistence type="predicted"/>
<feature type="region of interest" description="Disordered" evidence="1">
    <location>
        <begin position="108"/>
        <end position="140"/>
    </location>
</feature>
<evidence type="ECO:0008006" key="5">
    <source>
        <dbReference type="Google" id="ProtNLM"/>
    </source>
</evidence>
<dbReference type="RefSeq" id="WP_165456191.1">
    <property type="nucleotide sequence ID" value="NZ_FZNM01000002.1"/>
</dbReference>
<dbReference type="Pfam" id="PF09898">
    <property type="entry name" value="DUF2125"/>
    <property type="match status" value="1"/>
</dbReference>
<organism evidence="3 4">
    <name type="scientific">Paracoccus sediminis</name>
    <dbReference type="NCBI Taxonomy" id="1214787"/>
    <lineage>
        <taxon>Bacteria</taxon>
        <taxon>Pseudomonadati</taxon>
        <taxon>Pseudomonadota</taxon>
        <taxon>Alphaproteobacteria</taxon>
        <taxon>Rhodobacterales</taxon>
        <taxon>Paracoccaceae</taxon>
        <taxon>Paracoccus</taxon>
    </lineage>
</organism>
<evidence type="ECO:0000256" key="2">
    <source>
        <dbReference type="SAM" id="SignalP"/>
    </source>
</evidence>
<dbReference type="Proteomes" id="UP000198409">
    <property type="component" value="Unassembled WGS sequence"/>
</dbReference>
<reference evidence="4" key="1">
    <citation type="submission" date="2017-06" db="EMBL/GenBank/DDBJ databases">
        <authorList>
            <person name="Varghese N."/>
            <person name="Submissions S."/>
        </authorList>
    </citation>
    <scope>NUCLEOTIDE SEQUENCE [LARGE SCALE GENOMIC DNA]</scope>
    <source>
        <strain evidence="4">DSM 26170</strain>
    </source>
</reference>
<evidence type="ECO:0000313" key="4">
    <source>
        <dbReference type="Proteomes" id="UP000198409"/>
    </source>
</evidence>